<comment type="caution">
    <text evidence="5">The sequence shown here is derived from an EMBL/GenBank/DDBJ whole genome shotgun (WGS) entry which is preliminary data.</text>
</comment>
<sequence length="107" mass="11875">MSLQPIHVYRQLLRSSAAAFRNDAFMLQAAQAEIRSKFEESRAVSDAAAQQELLEEARQAGEFIRSSIVQAACTDRGTYEIKVGEEHVGGVIEEVTPGMKLPRPKKK</sequence>
<accession>A0A9D4U206</accession>
<dbReference type="Proteomes" id="UP001055712">
    <property type="component" value="Unassembled WGS sequence"/>
</dbReference>
<dbReference type="CDD" id="cd20267">
    <property type="entry name" value="Complex1_LYR_LYRM7"/>
    <property type="match status" value="1"/>
</dbReference>
<name>A0A9D4U206_CHLVU</name>
<evidence type="ECO:0000256" key="3">
    <source>
        <dbReference type="ARBA" id="ARBA00023186"/>
    </source>
</evidence>
<dbReference type="GO" id="GO:0034551">
    <property type="term" value="P:mitochondrial respiratory chain complex III assembly"/>
    <property type="evidence" value="ECO:0007669"/>
    <property type="project" value="InterPro"/>
</dbReference>
<dbReference type="PANTHER" id="PTHR46749">
    <property type="entry name" value="COMPLEX III ASSEMBLY FACTOR LYRM7"/>
    <property type="match status" value="1"/>
</dbReference>
<dbReference type="Pfam" id="PF05347">
    <property type="entry name" value="Complex1_LYR"/>
    <property type="match status" value="1"/>
</dbReference>
<keyword evidence="2" id="KW-0496">Mitochondrion</keyword>
<dbReference type="InterPro" id="IPR050435">
    <property type="entry name" value="MZM1/LYRM7"/>
</dbReference>
<organism evidence="5 6">
    <name type="scientific">Chlorella vulgaris</name>
    <name type="common">Green alga</name>
    <dbReference type="NCBI Taxonomy" id="3077"/>
    <lineage>
        <taxon>Eukaryota</taxon>
        <taxon>Viridiplantae</taxon>
        <taxon>Chlorophyta</taxon>
        <taxon>core chlorophytes</taxon>
        <taxon>Trebouxiophyceae</taxon>
        <taxon>Chlorellales</taxon>
        <taxon>Chlorellaceae</taxon>
        <taxon>Chlorella clade</taxon>
        <taxon>Chlorella</taxon>
    </lineage>
</organism>
<comment type="subcellular location">
    <subcellularLocation>
        <location evidence="1">Mitochondrion matrix</location>
    </subcellularLocation>
</comment>
<gene>
    <name evidence="5" type="ORF">D9Q98_001476</name>
</gene>
<dbReference type="InterPro" id="IPR008011">
    <property type="entry name" value="Complex1_LYR_dom"/>
</dbReference>
<keyword evidence="6" id="KW-1185">Reference proteome</keyword>
<reference evidence="5" key="2">
    <citation type="submission" date="2020-11" db="EMBL/GenBank/DDBJ databases">
        <authorList>
            <person name="Cecchin M."/>
            <person name="Marcolungo L."/>
            <person name="Rossato M."/>
            <person name="Girolomoni L."/>
            <person name="Cosentino E."/>
            <person name="Cuine S."/>
            <person name="Li-Beisson Y."/>
            <person name="Delledonne M."/>
            <person name="Ballottari M."/>
        </authorList>
    </citation>
    <scope>NUCLEOTIDE SEQUENCE</scope>
    <source>
        <strain evidence="5">211/11P</strain>
        <tissue evidence="5">Whole cell</tissue>
    </source>
</reference>
<dbReference type="PANTHER" id="PTHR46749:SF1">
    <property type="entry name" value="COMPLEX III ASSEMBLY FACTOR LYRM7"/>
    <property type="match status" value="1"/>
</dbReference>
<evidence type="ECO:0000313" key="6">
    <source>
        <dbReference type="Proteomes" id="UP001055712"/>
    </source>
</evidence>
<evidence type="ECO:0000256" key="2">
    <source>
        <dbReference type="ARBA" id="ARBA00023128"/>
    </source>
</evidence>
<feature type="domain" description="Complex 1 LYR protein" evidence="4">
    <location>
        <begin position="4"/>
        <end position="59"/>
    </location>
</feature>
<reference evidence="5" key="1">
    <citation type="journal article" date="2019" name="Plant J.">
        <title>Chlorella vulgaris genome assembly and annotation reveals the molecular basis for metabolic acclimation to high light conditions.</title>
        <authorList>
            <person name="Cecchin M."/>
            <person name="Marcolungo L."/>
            <person name="Rossato M."/>
            <person name="Girolomoni L."/>
            <person name="Cosentino E."/>
            <person name="Cuine S."/>
            <person name="Li-Beisson Y."/>
            <person name="Delledonne M."/>
            <person name="Ballottari M."/>
        </authorList>
    </citation>
    <scope>NUCLEOTIDE SEQUENCE</scope>
    <source>
        <strain evidence="5">211/11P</strain>
    </source>
</reference>
<evidence type="ECO:0000313" key="5">
    <source>
        <dbReference type="EMBL" id="KAI3439066.1"/>
    </source>
</evidence>
<dbReference type="InterPro" id="IPR045298">
    <property type="entry name" value="Complex1_LYR_LYRM7"/>
</dbReference>
<dbReference type="GO" id="GO:0005759">
    <property type="term" value="C:mitochondrial matrix"/>
    <property type="evidence" value="ECO:0007669"/>
    <property type="project" value="UniProtKB-SubCell"/>
</dbReference>
<evidence type="ECO:0000259" key="4">
    <source>
        <dbReference type="Pfam" id="PF05347"/>
    </source>
</evidence>
<keyword evidence="3" id="KW-0143">Chaperone</keyword>
<dbReference type="GO" id="GO:0044183">
    <property type="term" value="F:protein folding chaperone"/>
    <property type="evidence" value="ECO:0007669"/>
    <property type="project" value="TreeGrafter"/>
</dbReference>
<proteinExistence type="predicted"/>
<dbReference type="OrthoDB" id="529194at2759"/>
<dbReference type="EMBL" id="SIDB01000001">
    <property type="protein sequence ID" value="KAI3439066.1"/>
    <property type="molecule type" value="Genomic_DNA"/>
</dbReference>
<protein>
    <recommendedName>
        <fullName evidence="4">Complex 1 LYR protein domain-containing protein</fullName>
    </recommendedName>
</protein>
<dbReference type="AlphaFoldDB" id="A0A9D4U206"/>
<evidence type="ECO:0000256" key="1">
    <source>
        <dbReference type="ARBA" id="ARBA00004305"/>
    </source>
</evidence>